<dbReference type="Gene3D" id="3.40.190.10">
    <property type="entry name" value="Periplasmic binding protein-like II"/>
    <property type="match status" value="2"/>
</dbReference>
<dbReference type="SUPFAM" id="SSF53850">
    <property type="entry name" value="Periplasmic binding protein-like II"/>
    <property type="match status" value="1"/>
</dbReference>
<sequence length="229" mass="24676">MGITSKSLGLVAVLCAAACHQQPQSVATATAPQKTAVAEPCKLKVGWDPWEPYQYETADGQIAGLDVELVRELADTAGCSLNFVQGNWADHLAAIKTGDIDLLLAATPNSQREPFAIFSEPYRDENMAMFVRSDKLEELGDQSLAELLAKGKRVAVTDGYFYGPEVAEMMIADDTAGAFVRSRIVEAGYARLVDGQVDVLLDDPVVAASVLRRKGWSDAVARHPGQVHD</sequence>
<accession>A0ABU2WNB5</accession>
<dbReference type="PROSITE" id="PS01039">
    <property type="entry name" value="SBP_BACTERIAL_3"/>
    <property type="match status" value="1"/>
</dbReference>
<feature type="domain" description="Solute-binding protein family 3/N-terminal" evidence="4">
    <location>
        <begin position="43"/>
        <end position="136"/>
    </location>
</feature>
<dbReference type="Proteomes" id="UP001254608">
    <property type="component" value="Unassembled WGS sequence"/>
</dbReference>
<dbReference type="Pfam" id="PF00497">
    <property type="entry name" value="SBP_bac_3"/>
    <property type="match status" value="1"/>
</dbReference>
<dbReference type="InterPro" id="IPR001638">
    <property type="entry name" value="Solute-binding_3/MltF_N"/>
</dbReference>
<keyword evidence="3" id="KW-0732">Signal</keyword>
<evidence type="ECO:0000256" key="1">
    <source>
        <dbReference type="ARBA" id="ARBA00004196"/>
    </source>
</evidence>
<evidence type="ECO:0000256" key="3">
    <source>
        <dbReference type="ARBA" id="ARBA00022729"/>
    </source>
</evidence>
<organism evidence="5 6">
    <name type="scientific">Banduia mediterranea</name>
    <dbReference type="NCBI Taxonomy" id="3075609"/>
    <lineage>
        <taxon>Bacteria</taxon>
        <taxon>Pseudomonadati</taxon>
        <taxon>Pseudomonadota</taxon>
        <taxon>Gammaproteobacteria</taxon>
        <taxon>Nevskiales</taxon>
        <taxon>Algiphilaceae</taxon>
        <taxon>Banduia</taxon>
    </lineage>
</organism>
<proteinExistence type="inferred from homology"/>
<comment type="subcellular location">
    <subcellularLocation>
        <location evidence="1">Cell envelope</location>
    </subcellularLocation>
</comment>
<protein>
    <submittedName>
        <fullName evidence="5">Transporter substrate-binding domain-containing protein</fullName>
    </submittedName>
</protein>
<dbReference type="EMBL" id="JAVRIC010000034">
    <property type="protein sequence ID" value="MDT0499048.1"/>
    <property type="molecule type" value="Genomic_DNA"/>
</dbReference>
<comment type="similarity">
    <text evidence="2">Belongs to the bacterial solute-binding protein 3 family.</text>
</comment>
<reference evidence="5 6" key="1">
    <citation type="submission" date="2023-09" db="EMBL/GenBank/DDBJ databases">
        <authorList>
            <person name="Rey-Velasco X."/>
        </authorList>
    </citation>
    <scope>NUCLEOTIDE SEQUENCE [LARGE SCALE GENOMIC DNA]</scope>
    <source>
        <strain evidence="5 6">W345</strain>
    </source>
</reference>
<dbReference type="PANTHER" id="PTHR35936">
    <property type="entry name" value="MEMBRANE-BOUND LYTIC MUREIN TRANSGLYCOSYLASE F"/>
    <property type="match status" value="1"/>
</dbReference>
<evidence type="ECO:0000313" key="6">
    <source>
        <dbReference type="Proteomes" id="UP001254608"/>
    </source>
</evidence>
<comment type="caution">
    <text evidence="5">The sequence shown here is derived from an EMBL/GenBank/DDBJ whole genome shotgun (WGS) entry which is preliminary data.</text>
</comment>
<evidence type="ECO:0000259" key="4">
    <source>
        <dbReference type="Pfam" id="PF00497"/>
    </source>
</evidence>
<name>A0ABU2WNB5_9GAMM</name>
<gene>
    <name evidence="5" type="ORF">RM530_17025</name>
</gene>
<dbReference type="PANTHER" id="PTHR35936:SF19">
    <property type="entry name" value="AMINO-ACID-BINDING PROTEIN YXEM-RELATED"/>
    <property type="match status" value="1"/>
</dbReference>
<dbReference type="RefSeq" id="WP_311366459.1">
    <property type="nucleotide sequence ID" value="NZ_JAVRIC010000034.1"/>
</dbReference>
<evidence type="ECO:0000313" key="5">
    <source>
        <dbReference type="EMBL" id="MDT0499048.1"/>
    </source>
</evidence>
<keyword evidence="6" id="KW-1185">Reference proteome</keyword>
<dbReference type="InterPro" id="IPR018313">
    <property type="entry name" value="SBP_3_CS"/>
</dbReference>
<feature type="non-terminal residue" evidence="5">
    <location>
        <position position="229"/>
    </location>
</feature>
<evidence type="ECO:0000256" key="2">
    <source>
        <dbReference type="ARBA" id="ARBA00010333"/>
    </source>
</evidence>